<gene>
    <name evidence="6" type="ORF">AWC14_21395</name>
</gene>
<evidence type="ECO:0000313" key="6">
    <source>
        <dbReference type="EMBL" id="ORW09782.1"/>
    </source>
</evidence>
<name>A0A1X1YF79_9MYCO</name>
<reference evidence="6 7" key="1">
    <citation type="submission" date="2016-01" db="EMBL/GenBank/DDBJ databases">
        <title>The new phylogeny of the genus Mycobacterium.</title>
        <authorList>
            <person name="Tarcisio F."/>
            <person name="Conor M."/>
            <person name="Antonella G."/>
            <person name="Elisabetta G."/>
            <person name="Giulia F.S."/>
            <person name="Sara T."/>
            <person name="Anna F."/>
            <person name="Clotilde B."/>
            <person name="Roberto B."/>
            <person name="Veronica D.S."/>
            <person name="Fabio R."/>
            <person name="Monica P."/>
            <person name="Olivier J."/>
            <person name="Enrico T."/>
            <person name="Nicola S."/>
        </authorList>
    </citation>
    <scope>NUCLEOTIDE SEQUENCE [LARGE SCALE GENOMIC DNA]</scope>
    <source>
        <strain evidence="6 7">DSM 45166</strain>
    </source>
</reference>
<proteinExistence type="inferred from homology"/>
<organism evidence="6 7">
    <name type="scientific">Mycobacterium kyorinense</name>
    <dbReference type="NCBI Taxonomy" id="487514"/>
    <lineage>
        <taxon>Bacteria</taxon>
        <taxon>Bacillati</taxon>
        <taxon>Actinomycetota</taxon>
        <taxon>Actinomycetes</taxon>
        <taxon>Mycobacteriales</taxon>
        <taxon>Mycobacteriaceae</taxon>
        <taxon>Mycobacterium</taxon>
    </lineage>
</organism>
<evidence type="ECO:0000259" key="5">
    <source>
        <dbReference type="Pfam" id="PF12484"/>
    </source>
</evidence>
<dbReference type="PANTHER" id="PTHR46766:SF1">
    <property type="entry name" value="GLUTAMINE-RICH PROTEIN 2"/>
    <property type="match status" value="1"/>
</dbReference>
<dbReference type="AlphaFoldDB" id="A0A1X1YF79"/>
<comment type="similarity">
    <text evidence="1">Belongs to the mycobacterial PPE family.</text>
</comment>
<feature type="compositionally biased region" description="Low complexity" evidence="2">
    <location>
        <begin position="401"/>
        <end position="430"/>
    </location>
</feature>
<dbReference type="SUPFAM" id="SSF140459">
    <property type="entry name" value="PE/PPE dimer-like"/>
    <property type="match status" value="1"/>
</dbReference>
<evidence type="ECO:0000256" key="1">
    <source>
        <dbReference type="ARBA" id="ARBA00010652"/>
    </source>
</evidence>
<evidence type="ECO:0000259" key="3">
    <source>
        <dbReference type="Pfam" id="PF00823"/>
    </source>
</evidence>
<evidence type="ECO:0008006" key="8">
    <source>
        <dbReference type="Google" id="ProtNLM"/>
    </source>
</evidence>
<dbReference type="InterPro" id="IPR000030">
    <property type="entry name" value="PPE_dom"/>
</dbReference>
<comment type="caution">
    <text evidence="6">The sequence shown here is derived from an EMBL/GenBank/DDBJ whole genome shotgun (WGS) entry which is preliminary data.</text>
</comment>
<dbReference type="OrthoDB" id="4760887at2"/>
<dbReference type="FunFam" id="1.20.1260.20:FF:000001">
    <property type="entry name" value="PPE family protein PPE41"/>
    <property type="match status" value="1"/>
</dbReference>
<dbReference type="PANTHER" id="PTHR46766">
    <property type="entry name" value="GLUTAMINE-RICH PROTEIN 2"/>
    <property type="match status" value="1"/>
</dbReference>
<dbReference type="InterPro" id="IPR022171">
    <property type="entry name" value="PPE_C"/>
</dbReference>
<dbReference type="Proteomes" id="UP000193487">
    <property type="component" value="Unassembled WGS sequence"/>
</dbReference>
<keyword evidence="7" id="KW-1185">Reference proteome</keyword>
<evidence type="ECO:0000259" key="4">
    <source>
        <dbReference type="Pfam" id="PF09851"/>
    </source>
</evidence>
<dbReference type="InterPro" id="IPR018649">
    <property type="entry name" value="SHOCT"/>
</dbReference>
<feature type="domain" description="SHOCT" evidence="4">
    <location>
        <begin position="451"/>
        <end position="478"/>
    </location>
</feature>
<evidence type="ECO:0000256" key="2">
    <source>
        <dbReference type="SAM" id="MobiDB-lite"/>
    </source>
</evidence>
<dbReference type="Pfam" id="PF12484">
    <property type="entry name" value="PPE-SVP"/>
    <property type="match status" value="1"/>
</dbReference>
<feature type="domain" description="PPE" evidence="3">
    <location>
        <begin position="2"/>
        <end position="165"/>
    </location>
</feature>
<dbReference type="GO" id="GO:0052572">
    <property type="term" value="P:response to host immune response"/>
    <property type="evidence" value="ECO:0007669"/>
    <property type="project" value="TreeGrafter"/>
</dbReference>
<evidence type="ECO:0000313" key="7">
    <source>
        <dbReference type="Proteomes" id="UP000193487"/>
    </source>
</evidence>
<dbReference type="InterPro" id="IPR038332">
    <property type="entry name" value="PPE_sf"/>
</dbReference>
<dbReference type="Pfam" id="PF09851">
    <property type="entry name" value="SHOCT"/>
    <property type="match status" value="1"/>
</dbReference>
<feature type="region of interest" description="Disordered" evidence="2">
    <location>
        <begin position="401"/>
        <end position="447"/>
    </location>
</feature>
<dbReference type="EMBL" id="LQPE01000020">
    <property type="protein sequence ID" value="ORW09782.1"/>
    <property type="molecule type" value="Genomic_DNA"/>
</dbReference>
<dbReference type="Gene3D" id="1.20.1260.20">
    <property type="entry name" value="PPE superfamily"/>
    <property type="match status" value="1"/>
</dbReference>
<feature type="domain" description="PPE family C-terminal" evidence="5">
    <location>
        <begin position="322"/>
        <end position="400"/>
    </location>
</feature>
<dbReference type="Pfam" id="PF00823">
    <property type="entry name" value="PPE"/>
    <property type="match status" value="1"/>
</dbReference>
<accession>A0A1X1YF79</accession>
<dbReference type="RefSeq" id="WP_045375099.1">
    <property type="nucleotide sequence ID" value="NZ_BBKA01000020.1"/>
</dbReference>
<protein>
    <recommendedName>
        <fullName evidence="8">PPE family domain-containing protein</fullName>
    </recommendedName>
</protein>
<sequence length="480" mass="47577">MDFAVLPPEVNSGRMYVGPGSEPLLAAAAAWDELAAELQSAAGSYQSVVAHLTAGPWLGPSAVSMAAAAAGYVAWLNATAAQASQTAGQAKAAIAAYQQAYASTVPPQLVAANRSLLTKLVATNLFGRNAPAIAATEARYAEMWAQDAAAMYAYAASAAAATRLTPFNPPTHNTSPGAAAGQAAAVGQATSTSAGNVQSTVSSVQQGFSAVPNALQSLATAAPAAAADPPDPLSTLSNLITVFLDAPAAIATFLADIPLGAIGVVSLPLGIIGAGTGLHTDEIVSGWAGQEAWPGTGERPPTEFKGIITGPIRPSTPAPALSAGLGEANTVGTLSVPPTWTIATPAVRPVAVALPALPEPGVGQIPVVAAAETVELGSGSTLGEMALAGMAGRAMAGAVGTGRAKDSGAAPGKRGAARAPAAATGGASAPDDGDGDTSQTKPRSVVTGVAAELREFAKLRDEGILTDEEYTEQKNRLLGR</sequence>